<evidence type="ECO:0000313" key="1">
    <source>
        <dbReference type="EMBL" id="TFK62534.1"/>
    </source>
</evidence>
<keyword evidence="2" id="KW-1185">Reference proteome</keyword>
<reference evidence="1 2" key="1">
    <citation type="journal article" date="2019" name="Nat. Ecol. Evol.">
        <title>Megaphylogeny resolves global patterns of mushroom evolution.</title>
        <authorList>
            <person name="Varga T."/>
            <person name="Krizsan K."/>
            <person name="Foldi C."/>
            <person name="Dima B."/>
            <person name="Sanchez-Garcia M."/>
            <person name="Sanchez-Ramirez S."/>
            <person name="Szollosi G.J."/>
            <person name="Szarkandi J.G."/>
            <person name="Papp V."/>
            <person name="Albert L."/>
            <person name="Andreopoulos W."/>
            <person name="Angelini C."/>
            <person name="Antonin V."/>
            <person name="Barry K.W."/>
            <person name="Bougher N.L."/>
            <person name="Buchanan P."/>
            <person name="Buyck B."/>
            <person name="Bense V."/>
            <person name="Catcheside P."/>
            <person name="Chovatia M."/>
            <person name="Cooper J."/>
            <person name="Damon W."/>
            <person name="Desjardin D."/>
            <person name="Finy P."/>
            <person name="Geml J."/>
            <person name="Haridas S."/>
            <person name="Hughes K."/>
            <person name="Justo A."/>
            <person name="Karasinski D."/>
            <person name="Kautmanova I."/>
            <person name="Kiss B."/>
            <person name="Kocsube S."/>
            <person name="Kotiranta H."/>
            <person name="LaButti K.M."/>
            <person name="Lechner B.E."/>
            <person name="Liimatainen K."/>
            <person name="Lipzen A."/>
            <person name="Lukacs Z."/>
            <person name="Mihaltcheva S."/>
            <person name="Morgado L.N."/>
            <person name="Niskanen T."/>
            <person name="Noordeloos M.E."/>
            <person name="Ohm R.A."/>
            <person name="Ortiz-Santana B."/>
            <person name="Ovrebo C."/>
            <person name="Racz N."/>
            <person name="Riley R."/>
            <person name="Savchenko A."/>
            <person name="Shiryaev A."/>
            <person name="Soop K."/>
            <person name="Spirin V."/>
            <person name="Szebenyi C."/>
            <person name="Tomsovsky M."/>
            <person name="Tulloss R.E."/>
            <person name="Uehling J."/>
            <person name="Grigoriev I.V."/>
            <person name="Vagvolgyi C."/>
            <person name="Papp T."/>
            <person name="Martin F.M."/>
            <person name="Miettinen O."/>
            <person name="Hibbett D.S."/>
            <person name="Nagy L.G."/>
        </authorList>
    </citation>
    <scope>NUCLEOTIDE SEQUENCE [LARGE SCALE GENOMIC DNA]</scope>
    <source>
        <strain evidence="1 2">NL-1719</strain>
    </source>
</reference>
<dbReference type="EMBL" id="ML208575">
    <property type="protein sequence ID" value="TFK62534.1"/>
    <property type="molecule type" value="Genomic_DNA"/>
</dbReference>
<name>A0ACD3AAV1_9AGAR</name>
<evidence type="ECO:0000313" key="2">
    <source>
        <dbReference type="Proteomes" id="UP000308600"/>
    </source>
</evidence>
<sequence>MAQVPLERPRDSWFLLVDLKRFRFASWWHALGLVIGLVAKSRSTGTRLTIDPASASRKCQGHLTRPTDGWVRRSEAMWAPMRARSCHLNRLFISPKVANRNAYRAISTSAPQQNCAENVVHQYHYTSAASKSVSNRTKIENTLPSSDQLAAIPERLTKMSSNSVIERVHRPKYWNNSRTKHRPEFLAVSCARLITR</sequence>
<accession>A0ACD3AAV1</accession>
<organism evidence="1 2">
    <name type="scientific">Pluteus cervinus</name>
    <dbReference type="NCBI Taxonomy" id="181527"/>
    <lineage>
        <taxon>Eukaryota</taxon>
        <taxon>Fungi</taxon>
        <taxon>Dikarya</taxon>
        <taxon>Basidiomycota</taxon>
        <taxon>Agaricomycotina</taxon>
        <taxon>Agaricomycetes</taxon>
        <taxon>Agaricomycetidae</taxon>
        <taxon>Agaricales</taxon>
        <taxon>Pluteineae</taxon>
        <taxon>Pluteaceae</taxon>
        <taxon>Pluteus</taxon>
    </lineage>
</organism>
<proteinExistence type="predicted"/>
<protein>
    <submittedName>
        <fullName evidence="1">Uncharacterized protein</fullName>
    </submittedName>
</protein>
<dbReference type="Proteomes" id="UP000308600">
    <property type="component" value="Unassembled WGS sequence"/>
</dbReference>
<gene>
    <name evidence="1" type="ORF">BDN72DRAFT_848550</name>
</gene>